<dbReference type="EMBL" id="CP017634">
    <property type="protein sequence ID" value="ATW28323.1"/>
    <property type="molecule type" value="Genomic_DNA"/>
</dbReference>
<name>A0A3G1L0M9_FORW1</name>
<dbReference type="OrthoDB" id="9805041at2"/>
<reference evidence="8 9" key="1">
    <citation type="submission" date="2016-10" db="EMBL/GenBank/DDBJ databases">
        <title>Complete Genome Sequence of Peptococcaceae strain DCMF.</title>
        <authorList>
            <person name="Edwards R.J."/>
            <person name="Holland S.I."/>
            <person name="Deshpande N.P."/>
            <person name="Wong Y.K."/>
            <person name="Ertan H."/>
            <person name="Manefield M."/>
            <person name="Russell T.L."/>
            <person name="Lee M.J."/>
        </authorList>
    </citation>
    <scope>NUCLEOTIDE SEQUENCE [LARGE SCALE GENOMIC DNA]</scope>
    <source>
        <strain evidence="8 9">DCMF</strain>
    </source>
</reference>
<sequence>MDIQTLKEQVKKYNPASDAEFIQRAYDFAARAHQGQFRYSGEAYINHPMAVAETLVMLQLDDITIVAGLLHDVVEDTGVTGFDVMKDFGEEVALLVDGVTKLGRLEYKSKEEQQVENLRKMFLAMAKDIRVILIKLADRLHNMRTLRYHHSILKQREIAEETLEIFAPLAHRLGIFKIKWELEDLSLRYLEPDKYYSLVEQIAAKRQEREAYVKEICETLGDKLEQVDIKAEVTGRPKNFYSIYKKMVNQQKELGEIYDLMAVRVIVDNVKDCYGALGIIHTLWKPIPGRFKDYIAMPKQNMYQSIHTTVIGHKGEPFEIQIRTWDMHRTAEYGIAAHWRYKEGKSGDKEFDKKLAWLRGMLEWQQDLRDAREFMESIKVDLFTDSVYVFTPKGDVIELPAGSVPIDYAYRVHTQVGHWCIGAKINGKIVPLDYKLANGDIVEILTLKGSGPSRDWLKIVKTSQAKNRIRQWFKKEKRDENLARGREMLEKEIKKYGYEVSYFLKPEKLAEAAKRFNYMSGDDLVVAVGDGIISPIQLLTKIKEDFKKEKEVSLPPPEVKPWSESGKDSKGVIVRGVDNAMVRLSRCCNPLPGDPIIGYVTRGRGVSIHREDCPNMVQNHQHEYERLIGVAWDMASQGVFQVEIEAVSLDRPRLAVDIMSVIADTKTTINSVHARATKNKLASINIKMEIKSLDHLEYIMNKVRKLKDVIEVKRVTPSGNA</sequence>
<dbReference type="EC" id="2.7.6.5" evidence="2"/>
<evidence type="ECO:0000313" key="8">
    <source>
        <dbReference type="EMBL" id="ATW28323.1"/>
    </source>
</evidence>
<dbReference type="GO" id="GO:0015970">
    <property type="term" value="P:guanosine tetraphosphate biosynthetic process"/>
    <property type="evidence" value="ECO:0007669"/>
    <property type="project" value="UniProtKB-UniPathway"/>
</dbReference>
<evidence type="ECO:0000259" key="5">
    <source>
        <dbReference type="PROSITE" id="PS51671"/>
    </source>
</evidence>
<dbReference type="CDD" id="cd00077">
    <property type="entry name" value="HDc"/>
    <property type="match status" value="1"/>
</dbReference>
<dbReference type="InterPro" id="IPR045600">
    <property type="entry name" value="RelA/SpoT_AH_RIS"/>
</dbReference>
<dbReference type="SUPFAM" id="SSF55021">
    <property type="entry name" value="ACT-like"/>
    <property type="match status" value="1"/>
</dbReference>
<dbReference type="GO" id="GO:0005886">
    <property type="term" value="C:plasma membrane"/>
    <property type="evidence" value="ECO:0007669"/>
    <property type="project" value="TreeGrafter"/>
</dbReference>
<dbReference type="InterPro" id="IPR012676">
    <property type="entry name" value="TGS-like"/>
</dbReference>
<dbReference type="FunFam" id="3.10.20.30:FF:000002">
    <property type="entry name" value="GTP pyrophosphokinase (RelA/SpoT)"/>
    <property type="match status" value="1"/>
</dbReference>
<dbReference type="Pfam" id="PF19296">
    <property type="entry name" value="RelA_AH_RIS"/>
    <property type="match status" value="1"/>
</dbReference>
<dbReference type="FunFam" id="1.10.3210.10:FF:000001">
    <property type="entry name" value="GTP pyrophosphokinase RelA"/>
    <property type="match status" value="1"/>
</dbReference>
<dbReference type="PROSITE" id="PS51831">
    <property type="entry name" value="HD"/>
    <property type="match status" value="1"/>
</dbReference>
<evidence type="ECO:0000256" key="1">
    <source>
        <dbReference type="ARBA" id="ARBA00004976"/>
    </source>
</evidence>
<dbReference type="CDD" id="cd01668">
    <property type="entry name" value="TGS_RSH"/>
    <property type="match status" value="1"/>
</dbReference>
<dbReference type="Pfam" id="PF04607">
    <property type="entry name" value="RelA_SpoT"/>
    <property type="match status" value="1"/>
</dbReference>
<dbReference type="UniPathway" id="UPA00908">
    <property type="reaction ID" value="UER00884"/>
</dbReference>
<dbReference type="GO" id="GO:0008728">
    <property type="term" value="F:GTP diphosphokinase activity"/>
    <property type="evidence" value="ECO:0007669"/>
    <property type="project" value="UniProtKB-EC"/>
</dbReference>
<dbReference type="PROSITE" id="PS51671">
    <property type="entry name" value="ACT"/>
    <property type="match status" value="1"/>
</dbReference>
<dbReference type="Pfam" id="PF13328">
    <property type="entry name" value="HD_4"/>
    <property type="match status" value="1"/>
</dbReference>
<dbReference type="Proteomes" id="UP000323521">
    <property type="component" value="Chromosome"/>
</dbReference>
<dbReference type="PROSITE" id="PS51880">
    <property type="entry name" value="TGS"/>
    <property type="match status" value="1"/>
</dbReference>
<accession>A0A3G1L0M9</accession>
<comment type="catalytic activity">
    <reaction evidence="3">
        <text>GTP + ATP = guanosine 3'-diphosphate 5'-triphosphate + AMP</text>
        <dbReference type="Rhea" id="RHEA:22088"/>
        <dbReference type="ChEBI" id="CHEBI:30616"/>
        <dbReference type="ChEBI" id="CHEBI:37565"/>
        <dbReference type="ChEBI" id="CHEBI:142410"/>
        <dbReference type="ChEBI" id="CHEBI:456215"/>
        <dbReference type="EC" id="2.7.6.5"/>
    </reaction>
</comment>
<dbReference type="InterPro" id="IPR033655">
    <property type="entry name" value="TGS_RelA/SpoT"/>
</dbReference>
<dbReference type="InterPro" id="IPR007685">
    <property type="entry name" value="RelA_SpoT"/>
</dbReference>
<keyword evidence="9" id="KW-1185">Reference proteome</keyword>
<comment type="function">
    <text evidence="4">In eubacteria ppGpp (guanosine 3'-diphosphate 5'-diphosphate) is a mediator of the stringent response that coordinates a variety of cellular activities in response to changes in nutritional abundance.</text>
</comment>
<dbReference type="SUPFAM" id="SSF109604">
    <property type="entry name" value="HD-domain/PDEase-like"/>
    <property type="match status" value="1"/>
</dbReference>
<evidence type="ECO:0000259" key="6">
    <source>
        <dbReference type="PROSITE" id="PS51831"/>
    </source>
</evidence>
<dbReference type="InterPro" id="IPR004811">
    <property type="entry name" value="RelA/Spo_fam"/>
</dbReference>
<dbReference type="RefSeq" id="WP_148137709.1">
    <property type="nucleotide sequence ID" value="NZ_CP017634.1"/>
</dbReference>
<proteinExistence type="inferred from homology"/>
<feature type="domain" description="ACT" evidence="5">
    <location>
        <begin position="643"/>
        <end position="717"/>
    </location>
</feature>
<dbReference type="PANTHER" id="PTHR21262:SF31">
    <property type="entry name" value="GTP PYROPHOSPHOKINASE"/>
    <property type="match status" value="1"/>
</dbReference>
<feature type="domain" description="TGS" evidence="7">
    <location>
        <begin position="385"/>
        <end position="446"/>
    </location>
</feature>
<dbReference type="PANTHER" id="PTHR21262">
    <property type="entry name" value="GUANOSINE-3',5'-BIS DIPHOSPHATE 3'-PYROPHOSPHOHYDROLASE"/>
    <property type="match status" value="1"/>
</dbReference>
<dbReference type="FunFam" id="3.30.460.10:FF:000001">
    <property type="entry name" value="GTP pyrophosphokinase RelA"/>
    <property type="match status" value="1"/>
</dbReference>
<protein>
    <recommendedName>
        <fullName evidence="2">GTP diphosphokinase</fullName>
        <ecNumber evidence="2">2.7.6.5</ecNumber>
    </recommendedName>
</protein>
<evidence type="ECO:0000256" key="2">
    <source>
        <dbReference type="ARBA" id="ARBA00013251"/>
    </source>
</evidence>
<dbReference type="InterPro" id="IPR045865">
    <property type="entry name" value="ACT-like_dom_sf"/>
</dbReference>
<dbReference type="InterPro" id="IPR003607">
    <property type="entry name" value="HD/PDEase_dom"/>
</dbReference>
<dbReference type="CDD" id="cd04876">
    <property type="entry name" value="ACT_RelA-SpoT"/>
    <property type="match status" value="1"/>
</dbReference>
<dbReference type="NCBIfam" id="TIGR00691">
    <property type="entry name" value="spoT_relA"/>
    <property type="match status" value="1"/>
</dbReference>
<dbReference type="SMART" id="SM00471">
    <property type="entry name" value="HDc"/>
    <property type="match status" value="1"/>
</dbReference>
<evidence type="ECO:0000259" key="7">
    <source>
        <dbReference type="PROSITE" id="PS51880"/>
    </source>
</evidence>
<comment type="pathway">
    <text evidence="1">Purine metabolism; ppGpp biosynthesis; ppGpp from GTP: step 1/2.</text>
</comment>
<gene>
    <name evidence="8" type="ORF">DCMF_03405</name>
</gene>
<dbReference type="Pfam" id="PF02824">
    <property type="entry name" value="TGS"/>
    <property type="match status" value="1"/>
</dbReference>
<evidence type="ECO:0000256" key="3">
    <source>
        <dbReference type="ARBA" id="ARBA00048244"/>
    </source>
</evidence>
<dbReference type="SUPFAM" id="SSF81301">
    <property type="entry name" value="Nucleotidyltransferase"/>
    <property type="match status" value="1"/>
</dbReference>
<dbReference type="CDD" id="cd05399">
    <property type="entry name" value="NT_Rel-Spo_like"/>
    <property type="match status" value="1"/>
</dbReference>
<comment type="similarity">
    <text evidence="4">Belongs to the relA/spoT family.</text>
</comment>
<evidence type="ECO:0000256" key="4">
    <source>
        <dbReference type="RuleBase" id="RU003847"/>
    </source>
</evidence>
<dbReference type="InterPro" id="IPR004095">
    <property type="entry name" value="TGS"/>
</dbReference>
<dbReference type="AlphaFoldDB" id="A0A3G1L0M9"/>
<dbReference type="Gene3D" id="3.10.20.30">
    <property type="match status" value="1"/>
</dbReference>
<organism evidence="8 9">
    <name type="scientific">Formimonas warabiya</name>
    <dbReference type="NCBI Taxonomy" id="1761012"/>
    <lineage>
        <taxon>Bacteria</taxon>
        <taxon>Bacillati</taxon>
        <taxon>Bacillota</taxon>
        <taxon>Clostridia</taxon>
        <taxon>Eubacteriales</taxon>
        <taxon>Peptococcaceae</taxon>
        <taxon>Candidatus Formimonas</taxon>
    </lineage>
</organism>
<dbReference type="InterPro" id="IPR006674">
    <property type="entry name" value="HD_domain"/>
</dbReference>
<dbReference type="InterPro" id="IPR002912">
    <property type="entry name" value="ACT_dom"/>
</dbReference>
<dbReference type="Gene3D" id="3.30.70.260">
    <property type="match status" value="1"/>
</dbReference>
<dbReference type="SMART" id="SM00954">
    <property type="entry name" value="RelA_SpoT"/>
    <property type="match status" value="1"/>
</dbReference>
<dbReference type="KEGG" id="fwa:DCMF_03405"/>
<dbReference type="Pfam" id="PF13291">
    <property type="entry name" value="ACT_4"/>
    <property type="match status" value="1"/>
</dbReference>
<dbReference type="Gene3D" id="1.10.3210.10">
    <property type="entry name" value="Hypothetical protein af1432"/>
    <property type="match status" value="1"/>
</dbReference>
<dbReference type="SUPFAM" id="SSF81271">
    <property type="entry name" value="TGS-like"/>
    <property type="match status" value="1"/>
</dbReference>
<feature type="domain" description="HD" evidence="6">
    <location>
        <begin position="44"/>
        <end position="143"/>
    </location>
</feature>
<evidence type="ECO:0000313" key="9">
    <source>
        <dbReference type="Proteomes" id="UP000323521"/>
    </source>
</evidence>
<dbReference type="InterPro" id="IPR012675">
    <property type="entry name" value="Beta-grasp_dom_sf"/>
</dbReference>
<dbReference type="Gene3D" id="3.30.460.10">
    <property type="entry name" value="Beta Polymerase, domain 2"/>
    <property type="match status" value="1"/>
</dbReference>
<dbReference type="InterPro" id="IPR043519">
    <property type="entry name" value="NT_sf"/>
</dbReference>